<evidence type="ECO:0000256" key="1">
    <source>
        <dbReference type="ARBA" id="ARBA00022555"/>
    </source>
</evidence>
<evidence type="ECO:0000259" key="3">
    <source>
        <dbReference type="PROSITE" id="PS50886"/>
    </source>
</evidence>
<dbReference type="CDD" id="cd02796">
    <property type="entry name" value="tRNA_bind_bactPheRS"/>
    <property type="match status" value="1"/>
</dbReference>
<keyword evidence="1" id="KW-0820">tRNA-binding</keyword>
<gene>
    <name evidence="4" type="ORF">METZ01_LOCUS89106</name>
</gene>
<dbReference type="Pfam" id="PF01588">
    <property type="entry name" value="tRNA_bind"/>
    <property type="match status" value="1"/>
</dbReference>
<dbReference type="NCBIfam" id="NF045760">
    <property type="entry name" value="YtpR"/>
    <property type="match status" value="1"/>
</dbReference>
<sequence>MADLLTNAGLEAAVTGAPSEIPGVVIGTVETAGQHPDADKLKLCTVNDGNVVHQVVCGAPNVEAGQTIAFAKVGSVLPGNSKLKKVTIRGVESSGMICSERELQITDEHEGIMVLPSDLNPGDDFISAFGHRFISLELDITPNRPDAFSHQGVARDIACATGRTFTPLTVQPVPSDEIQSLTISMANEADCPRYIGGIVKNVQVGPSPEWIVERLKASGQ</sequence>
<dbReference type="FunFam" id="2.40.50.140:FF:000045">
    <property type="entry name" value="Phenylalanine--tRNA ligase beta subunit"/>
    <property type="match status" value="1"/>
</dbReference>
<evidence type="ECO:0000256" key="2">
    <source>
        <dbReference type="ARBA" id="ARBA00022884"/>
    </source>
</evidence>
<feature type="non-terminal residue" evidence="4">
    <location>
        <position position="220"/>
    </location>
</feature>
<feature type="domain" description="TRNA-binding" evidence="3">
    <location>
        <begin position="18"/>
        <end position="126"/>
    </location>
</feature>
<evidence type="ECO:0000313" key="4">
    <source>
        <dbReference type="EMBL" id="SVA36252.1"/>
    </source>
</evidence>
<keyword evidence="2" id="KW-0694">RNA-binding</keyword>
<protein>
    <recommendedName>
        <fullName evidence="3">tRNA-binding domain-containing protein</fullName>
    </recommendedName>
</protein>
<dbReference type="InterPro" id="IPR002547">
    <property type="entry name" value="tRNA-bd_dom"/>
</dbReference>
<accession>A0A381V7A6</accession>
<dbReference type="InterPro" id="IPR033714">
    <property type="entry name" value="tRNA_bind_bactPheRS"/>
</dbReference>
<dbReference type="SUPFAM" id="SSF50249">
    <property type="entry name" value="Nucleic acid-binding proteins"/>
    <property type="match status" value="1"/>
</dbReference>
<organism evidence="4">
    <name type="scientific">marine metagenome</name>
    <dbReference type="NCBI Taxonomy" id="408172"/>
    <lineage>
        <taxon>unclassified sequences</taxon>
        <taxon>metagenomes</taxon>
        <taxon>ecological metagenomes</taxon>
    </lineage>
</organism>
<dbReference type="GO" id="GO:0000049">
    <property type="term" value="F:tRNA binding"/>
    <property type="evidence" value="ECO:0007669"/>
    <property type="project" value="UniProtKB-KW"/>
</dbReference>
<dbReference type="SUPFAM" id="SSF56037">
    <property type="entry name" value="PheT/TilS domain"/>
    <property type="match status" value="1"/>
</dbReference>
<dbReference type="EMBL" id="UINC01008047">
    <property type="protein sequence ID" value="SVA36252.1"/>
    <property type="molecule type" value="Genomic_DNA"/>
</dbReference>
<dbReference type="Gene3D" id="3.30.56.10">
    <property type="match status" value="1"/>
</dbReference>
<dbReference type="AlphaFoldDB" id="A0A381V7A6"/>
<dbReference type="InterPro" id="IPR012340">
    <property type="entry name" value="NA-bd_OB-fold"/>
</dbReference>
<name>A0A381V7A6_9ZZZZ</name>
<proteinExistence type="predicted"/>
<dbReference type="Gene3D" id="2.40.50.140">
    <property type="entry name" value="Nucleic acid-binding proteins"/>
    <property type="match status" value="1"/>
</dbReference>
<dbReference type="PROSITE" id="PS50886">
    <property type="entry name" value="TRBD"/>
    <property type="match status" value="1"/>
</dbReference>
<reference evidence="4" key="1">
    <citation type="submission" date="2018-05" db="EMBL/GenBank/DDBJ databases">
        <authorList>
            <person name="Lanie J.A."/>
            <person name="Ng W.-L."/>
            <person name="Kazmierczak K.M."/>
            <person name="Andrzejewski T.M."/>
            <person name="Davidsen T.M."/>
            <person name="Wayne K.J."/>
            <person name="Tettelin H."/>
            <person name="Glass J.I."/>
            <person name="Rusch D."/>
            <person name="Podicherti R."/>
            <person name="Tsui H.-C.T."/>
            <person name="Winkler M.E."/>
        </authorList>
    </citation>
    <scope>NUCLEOTIDE SEQUENCE</scope>
</reference>
<dbReference type="Gene3D" id="3.50.40.10">
    <property type="entry name" value="Phenylalanyl-trna Synthetase, Chain B, domain 3"/>
    <property type="match status" value="1"/>
</dbReference>
<dbReference type="InterPro" id="IPR020825">
    <property type="entry name" value="Phe-tRNA_synthase-like_B3/B4"/>
</dbReference>